<feature type="transmembrane region" description="Helical" evidence="6">
    <location>
        <begin position="571"/>
        <end position="594"/>
    </location>
</feature>
<feature type="transmembrane region" description="Helical" evidence="6">
    <location>
        <begin position="373"/>
        <end position="391"/>
    </location>
</feature>
<feature type="transmembrane region" description="Helical" evidence="6">
    <location>
        <begin position="222"/>
        <end position="242"/>
    </location>
</feature>
<feature type="transmembrane region" description="Helical" evidence="6">
    <location>
        <begin position="20"/>
        <end position="40"/>
    </location>
</feature>
<keyword evidence="8" id="KW-1185">Reference proteome</keyword>
<feature type="transmembrane region" description="Helical" evidence="6">
    <location>
        <begin position="108"/>
        <end position="128"/>
    </location>
</feature>
<evidence type="ECO:0000313" key="8">
    <source>
        <dbReference type="Proteomes" id="UP001594351"/>
    </source>
</evidence>
<feature type="transmembrane region" description="Helical" evidence="6">
    <location>
        <begin position="495"/>
        <end position="511"/>
    </location>
</feature>
<comment type="subcellular location">
    <subcellularLocation>
        <location evidence="1">Membrane</location>
        <topology evidence="1">Multi-pass membrane protein</topology>
    </subcellularLocation>
</comment>
<dbReference type="Proteomes" id="UP001594351">
    <property type="component" value="Unassembled WGS sequence"/>
</dbReference>
<feature type="transmembrane region" description="Helical" evidence="6">
    <location>
        <begin position="164"/>
        <end position="184"/>
    </location>
</feature>
<reference evidence="7 8" key="1">
    <citation type="submission" date="2024-09" db="EMBL/GenBank/DDBJ databases">
        <title>Laminarin stimulates single cell rates of sulfate reduction while oxygen inhibits transcriptomic activity in coastal marine sediment.</title>
        <authorList>
            <person name="Lindsay M."/>
            <person name="Orcutt B."/>
            <person name="Emerson D."/>
            <person name="Stepanauskas R."/>
            <person name="D'Angelo T."/>
        </authorList>
    </citation>
    <scope>NUCLEOTIDE SEQUENCE [LARGE SCALE GENOMIC DNA]</scope>
    <source>
        <strain evidence="7">SAG AM-311-K15</strain>
    </source>
</reference>
<keyword evidence="3 6" id="KW-0812">Transmembrane</keyword>
<dbReference type="PANTHER" id="PTHR31645">
    <property type="entry name" value="OLIGOPEPTIDE TRANSPORTER YGL114W-RELATED"/>
    <property type="match status" value="1"/>
</dbReference>
<feature type="transmembrane region" description="Helical" evidence="6">
    <location>
        <begin position="340"/>
        <end position="366"/>
    </location>
</feature>
<dbReference type="InterPro" id="IPR004814">
    <property type="entry name" value="Oligopep_transpt"/>
</dbReference>
<accession>A0ABV6Z215</accession>
<dbReference type="InterPro" id="IPR045035">
    <property type="entry name" value="YSL-like"/>
</dbReference>
<dbReference type="NCBIfam" id="TIGR00733">
    <property type="entry name" value="OPT family oligopeptide transporter"/>
    <property type="match status" value="1"/>
</dbReference>
<evidence type="ECO:0000256" key="3">
    <source>
        <dbReference type="ARBA" id="ARBA00022692"/>
    </source>
</evidence>
<dbReference type="NCBIfam" id="TIGR00728">
    <property type="entry name" value="OPT_sfam"/>
    <property type="match status" value="1"/>
</dbReference>
<sequence length="641" mass="67864">MSQDPYIAPHQNIPEFTWQAILLGIILAIVLGAANCYLGLYAGMTVSASIPAAVISMGILRGILRRGNILENNMVQTLASTGESLAAGIIFTLPALVIAGVWSGFDFWTVTLVSLFGGILGIIFMIPMRKSLVVDEKMLKYPEGTACAEVLKAGEGERVGMGEIALGMITGAVLKFFISGVALFKGTIEAARRLSGSIFYFGSDISAALVGVGAIVGFNISILMFTGGAIGWLIGIPLLGYLEGVGPGKSLDVAWDLWGTKIRYIGVGSMIVAGIWSIVKIRHGIVSGFREVFKPYNKEEQKAALRTELNMSNRHIIAILAIVAISMFAFYLLTLKSIGLTIVSVILIFILSVFLVAVASYICGLVGSSNSPVSGMTICALLVTALVFYLMGVTGTFAILATLLVSGVICCATCTAGDISQDLKTGLLVGATPRKQQWGEIIGAVVASLFFAPILALLHNAYGIGTNAPGSLKAPQAALFASLAESIFGEKEMPWIMIGIGIVLAIVNVALDEILEKKKTNFRMYPMPVAVGIYLPFSLAIPIVAGGLIELVIRRRAPRQKKNAAPGMRNVILLASGLIAGEALMGILLALFIWCNEMFLWKIDLPINLTLSEGVITGLTIAAGGIIIAILARKGLHGNNQ</sequence>
<feature type="transmembrane region" description="Helical" evidence="6">
    <location>
        <begin position="397"/>
        <end position="417"/>
    </location>
</feature>
<keyword evidence="5 6" id="KW-0472">Membrane</keyword>
<dbReference type="PANTHER" id="PTHR31645:SF0">
    <property type="entry name" value="OLIGOPEPTIDE TRANSPORTER YGL114W-RELATED"/>
    <property type="match status" value="1"/>
</dbReference>
<dbReference type="InterPro" id="IPR004813">
    <property type="entry name" value="OPT"/>
</dbReference>
<proteinExistence type="predicted"/>
<feature type="transmembrane region" description="Helical" evidence="6">
    <location>
        <begin position="196"/>
        <end position="215"/>
    </location>
</feature>
<evidence type="ECO:0000256" key="2">
    <source>
        <dbReference type="ARBA" id="ARBA00022448"/>
    </source>
</evidence>
<name>A0ABV6Z215_UNCC1</name>
<feature type="transmembrane region" description="Helical" evidence="6">
    <location>
        <begin position="85"/>
        <end position="102"/>
    </location>
</feature>
<evidence type="ECO:0000256" key="4">
    <source>
        <dbReference type="ARBA" id="ARBA00022989"/>
    </source>
</evidence>
<feature type="transmembrane region" description="Helical" evidence="6">
    <location>
        <begin position="531"/>
        <end position="551"/>
    </location>
</feature>
<evidence type="ECO:0000256" key="1">
    <source>
        <dbReference type="ARBA" id="ARBA00004141"/>
    </source>
</evidence>
<dbReference type="EMBL" id="JBHPBY010000320">
    <property type="protein sequence ID" value="MFC1852492.1"/>
    <property type="molecule type" value="Genomic_DNA"/>
</dbReference>
<keyword evidence="2" id="KW-0813">Transport</keyword>
<evidence type="ECO:0000256" key="5">
    <source>
        <dbReference type="ARBA" id="ARBA00023136"/>
    </source>
</evidence>
<feature type="transmembrane region" description="Helical" evidence="6">
    <location>
        <begin position="438"/>
        <end position="458"/>
    </location>
</feature>
<feature type="transmembrane region" description="Helical" evidence="6">
    <location>
        <begin position="46"/>
        <end position="64"/>
    </location>
</feature>
<evidence type="ECO:0000256" key="6">
    <source>
        <dbReference type="SAM" id="Phobius"/>
    </source>
</evidence>
<feature type="transmembrane region" description="Helical" evidence="6">
    <location>
        <begin position="614"/>
        <end position="632"/>
    </location>
</feature>
<gene>
    <name evidence="7" type="ORF">ACFL27_20025</name>
</gene>
<organism evidence="7 8">
    <name type="scientific">candidate division CSSED10-310 bacterium</name>
    <dbReference type="NCBI Taxonomy" id="2855610"/>
    <lineage>
        <taxon>Bacteria</taxon>
        <taxon>Bacteria division CSSED10-310</taxon>
    </lineage>
</organism>
<comment type="caution">
    <text evidence="7">The sequence shown here is derived from an EMBL/GenBank/DDBJ whole genome shotgun (WGS) entry which is preliminary data.</text>
</comment>
<feature type="transmembrane region" description="Helical" evidence="6">
    <location>
        <begin position="262"/>
        <end position="279"/>
    </location>
</feature>
<protein>
    <submittedName>
        <fullName evidence="7">OPT family oligopeptide transporter</fullName>
    </submittedName>
</protein>
<evidence type="ECO:0000313" key="7">
    <source>
        <dbReference type="EMBL" id="MFC1852492.1"/>
    </source>
</evidence>
<keyword evidence="4 6" id="KW-1133">Transmembrane helix</keyword>
<feature type="transmembrane region" description="Helical" evidence="6">
    <location>
        <begin position="316"/>
        <end position="334"/>
    </location>
</feature>
<dbReference type="Pfam" id="PF03169">
    <property type="entry name" value="OPT"/>
    <property type="match status" value="1"/>
</dbReference>